<comment type="caution">
    <text evidence="3">The sequence shown here is derived from an EMBL/GenBank/DDBJ whole genome shotgun (WGS) entry which is preliminary data.</text>
</comment>
<name>A0A2B7ZKQ0_9EURO</name>
<feature type="region of interest" description="Disordered" evidence="1">
    <location>
        <begin position="364"/>
        <end position="387"/>
    </location>
</feature>
<feature type="region of interest" description="Disordered" evidence="1">
    <location>
        <begin position="89"/>
        <end position="157"/>
    </location>
</feature>
<dbReference type="InterPro" id="IPR003615">
    <property type="entry name" value="HNH_nuc"/>
</dbReference>
<sequence length="409" mass="46297">MDLSPELIGPSVEFNDEHRHLLLRKLDDALGCAVSPTAWGCMWLADVSKLHSTLMRIQHFPDAIFDLKSNLRGANLDMIVRLWSQRHRSKSTASSSRSTPSVHIETSPALPSPQQIVPSKDATGDASQLQQSLSVSGDPSSQGLKRKRVSSESIPEISKRLREDRELRSVTAREMCRRRDGSTCIVTKFPDYIDVAHIFPFSMGRSDMGTGTFWDLLRMFWSQERIDGWRDAILRHGTETPENLMCLSPTLHRCHANGRFALQPIKMSEDEKQLTLRFYWLPRKSTLPATNSIQDRPHIADNIAELPRHLKVFNVITERKICSGDEIVLETPDPENLPLPDIRLLDMQWVLQRLMALSGGAEAEDYDLNDDDERVDPVGIESSESSQISEVDYNEIERWISSGSQVIVS</sequence>
<protein>
    <recommendedName>
        <fullName evidence="2">HNH nuclease domain-containing protein</fullName>
    </recommendedName>
</protein>
<dbReference type="VEuPathDB" id="FungiDB:EMCG_00675"/>
<evidence type="ECO:0000256" key="1">
    <source>
        <dbReference type="SAM" id="MobiDB-lite"/>
    </source>
</evidence>
<reference evidence="3 4" key="1">
    <citation type="submission" date="2017-10" db="EMBL/GenBank/DDBJ databases">
        <title>Comparative genomics in systemic dimorphic fungi from Ajellomycetaceae.</title>
        <authorList>
            <person name="Munoz J.F."/>
            <person name="Mcewen J.G."/>
            <person name="Clay O.K."/>
            <person name="Cuomo C.A."/>
        </authorList>
    </citation>
    <scope>NUCLEOTIDE SEQUENCE [LARGE SCALE GENOMIC DNA]</scope>
    <source>
        <strain evidence="3 4">UAMH4076</strain>
    </source>
</reference>
<proteinExistence type="predicted"/>
<dbReference type="EMBL" id="PDND01000055">
    <property type="protein sequence ID" value="PGH33748.1"/>
    <property type="molecule type" value="Genomic_DNA"/>
</dbReference>
<feature type="compositionally biased region" description="Acidic residues" evidence="1">
    <location>
        <begin position="364"/>
        <end position="374"/>
    </location>
</feature>
<organism evidence="3 4">
    <name type="scientific">[Emmonsia] crescens</name>
    <dbReference type="NCBI Taxonomy" id="73230"/>
    <lineage>
        <taxon>Eukaryota</taxon>
        <taxon>Fungi</taxon>
        <taxon>Dikarya</taxon>
        <taxon>Ascomycota</taxon>
        <taxon>Pezizomycotina</taxon>
        <taxon>Eurotiomycetes</taxon>
        <taxon>Eurotiomycetidae</taxon>
        <taxon>Onygenales</taxon>
        <taxon>Ajellomycetaceae</taxon>
        <taxon>Emergomyces</taxon>
    </lineage>
</organism>
<gene>
    <name evidence="3" type="ORF">GX50_03405</name>
</gene>
<dbReference type="VEuPathDB" id="FungiDB:EMCG_05912"/>
<dbReference type="Proteomes" id="UP000226031">
    <property type="component" value="Unassembled WGS sequence"/>
</dbReference>
<feature type="compositionally biased region" description="Polar residues" evidence="1">
    <location>
        <begin position="125"/>
        <end position="143"/>
    </location>
</feature>
<dbReference type="Pfam" id="PF13391">
    <property type="entry name" value="HNH_2"/>
    <property type="match status" value="1"/>
</dbReference>
<keyword evidence="4" id="KW-1185">Reference proteome</keyword>
<feature type="compositionally biased region" description="Low complexity" evidence="1">
    <location>
        <begin position="91"/>
        <end position="101"/>
    </location>
</feature>
<evidence type="ECO:0000259" key="2">
    <source>
        <dbReference type="Pfam" id="PF13391"/>
    </source>
</evidence>
<evidence type="ECO:0000313" key="3">
    <source>
        <dbReference type="EMBL" id="PGH33748.1"/>
    </source>
</evidence>
<evidence type="ECO:0000313" key="4">
    <source>
        <dbReference type="Proteomes" id="UP000226031"/>
    </source>
</evidence>
<accession>A0A2B7ZKQ0</accession>
<dbReference type="AlphaFoldDB" id="A0A2B7ZKQ0"/>
<feature type="domain" description="HNH nuclease" evidence="2">
    <location>
        <begin position="184"/>
        <end position="262"/>
    </location>
</feature>